<dbReference type="RefSeq" id="WP_109766031.1">
    <property type="nucleotide sequence ID" value="NZ_QFWV02000007.1"/>
</dbReference>
<evidence type="ECO:0000313" key="2">
    <source>
        <dbReference type="Proteomes" id="UP000246132"/>
    </source>
</evidence>
<protein>
    <submittedName>
        <fullName evidence="1">Uncharacterized protein</fullName>
    </submittedName>
</protein>
<dbReference type="EMBL" id="QFWV02000007">
    <property type="protein sequence ID" value="RKF06386.1"/>
    <property type="molecule type" value="Genomic_DNA"/>
</dbReference>
<name>A0A3A8A8W3_9HYPH</name>
<reference evidence="1 2" key="1">
    <citation type="journal article" date="2018" name="Int. J. Syst. Bacteriol.">
        <title>Oceaniradius stylonemae gen. nov., sp. nov., isolated from a red alga, Stylonema cornu-cervi.</title>
        <authorList>
            <person name="Jeong S."/>
        </authorList>
    </citation>
    <scope>NUCLEOTIDE SEQUENCE [LARGE SCALE GENOMIC DNA]</scope>
    <source>
        <strain evidence="1 2">StC1</strain>
    </source>
</reference>
<evidence type="ECO:0000313" key="1">
    <source>
        <dbReference type="EMBL" id="RKF06386.1"/>
    </source>
</evidence>
<organism evidence="1 2">
    <name type="scientific">Oceaniradius stylonematis</name>
    <dbReference type="NCBI Taxonomy" id="2184161"/>
    <lineage>
        <taxon>Bacteria</taxon>
        <taxon>Pseudomonadati</taxon>
        <taxon>Pseudomonadota</taxon>
        <taxon>Alphaproteobacteria</taxon>
        <taxon>Hyphomicrobiales</taxon>
        <taxon>Ahrensiaceae</taxon>
        <taxon>Oceaniradius</taxon>
    </lineage>
</organism>
<dbReference type="Proteomes" id="UP000246132">
    <property type="component" value="Unassembled WGS sequence"/>
</dbReference>
<comment type="caution">
    <text evidence="1">The sequence shown here is derived from an EMBL/GenBank/DDBJ whole genome shotgun (WGS) entry which is preliminary data.</text>
</comment>
<sequence length="153" mass="16664">MTAMLTDPHHMALEQVLARHLRPLLDELRLTDLATFADHVINGREANMAEIVAAAAELHFAPGFIHYDRDSGLSLDWGERPSVSLGVSIAAARFEARVRLIIRDDHAAIELQHLGSGAPAVRLHKASRATMERAFHCNSFSPGHTPGPPPALS</sequence>
<dbReference type="AlphaFoldDB" id="A0A3A8A8W3"/>
<gene>
    <name evidence="1" type="ORF">DEM25_012300</name>
</gene>
<dbReference type="OrthoDB" id="7862614at2"/>
<accession>A0A3A8A8W3</accession>
<keyword evidence="2" id="KW-1185">Reference proteome</keyword>
<proteinExistence type="predicted"/>